<evidence type="ECO:0000313" key="9">
    <source>
        <dbReference type="Proteomes" id="UP001516400"/>
    </source>
</evidence>
<dbReference type="EC" id="5.2.1.8" evidence="3"/>
<keyword evidence="6" id="KW-1133">Transmembrane helix</keyword>
<evidence type="ECO:0000256" key="5">
    <source>
        <dbReference type="SAM" id="MobiDB-lite"/>
    </source>
</evidence>
<feature type="repeat" description="TPR" evidence="4">
    <location>
        <begin position="257"/>
        <end position="290"/>
    </location>
</feature>
<accession>A0ABD2P4R9</accession>
<dbReference type="Pfam" id="PF14559">
    <property type="entry name" value="TPR_19"/>
    <property type="match status" value="1"/>
</dbReference>
<dbReference type="InterPro" id="IPR046357">
    <property type="entry name" value="PPIase_dom_sf"/>
</dbReference>
<evidence type="ECO:0000256" key="6">
    <source>
        <dbReference type="SAM" id="Phobius"/>
    </source>
</evidence>
<feature type="transmembrane region" description="Helical" evidence="6">
    <location>
        <begin position="335"/>
        <end position="355"/>
    </location>
</feature>
<dbReference type="SUPFAM" id="SSF48452">
    <property type="entry name" value="TPR-like"/>
    <property type="match status" value="1"/>
</dbReference>
<dbReference type="Pfam" id="PF00254">
    <property type="entry name" value="FKBP_C"/>
    <property type="match status" value="1"/>
</dbReference>
<dbReference type="PROSITE" id="PS50005">
    <property type="entry name" value="TPR"/>
    <property type="match status" value="2"/>
</dbReference>
<dbReference type="InterPro" id="IPR050754">
    <property type="entry name" value="FKBP4/5/8-like"/>
</dbReference>
<feature type="compositionally biased region" description="Basic and acidic residues" evidence="5">
    <location>
        <begin position="1"/>
        <end position="13"/>
    </location>
</feature>
<gene>
    <name evidence="8" type="ORF">HHI36_000247</name>
</gene>
<keyword evidence="1" id="KW-0677">Repeat</keyword>
<evidence type="ECO:0000256" key="2">
    <source>
        <dbReference type="ARBA" id="ARBA00022803"/>
    </source>
</evidence>
<evidence type="ECO:0000256" key="3">
    <source>
        <dbReference type="PROSITE-ProRule" id="PRU00277"/>
    </source>
</evidence>
<evidence type="ECO:0000313" key="8">
    <source>
        <dbReference type="EMBL" id="KAL3285717.1"/>
    </source>
</evidence>
<dbReference type="InterPro" id="IPR001179">
    <property type="entry name" value="PPIase_FKBP_dom"/>
</dbReference>
<dbReference type="InterPro" id="IPR011990">
    <property type="entry name" value="TPR-like_helical_dom_sf"/>
</dbReference>
<name>A0ABD2P4R9_9CUCU</name>
<reference evidence="8 9" key="1">
    <citation type="journal article" date="2021" name="BMC Biol.">
        <title>Horizontally acquired antibacterial genes associated with adaptive radiation of ladybird beetles.</title>
        <authorList>
            <person name="Li H.S."/>
            <person name="Tang X.F."/>
            <person name="Huang Y.H."/>
            <person name="Xu Z.Y."/>
            <person name="Chen M.L."/>
            <person name="Du X.Y."/>
            <person name="Qiu B.Y."/>
            <person name="Chen P.T."/>
            <person name="Zhang W."/>
            <person name="Slipinski A."/>
            <person name="Escalona H.E."/>
            <person name="Waterhouse R.M."/>
            <person name="Zwick A."/>
            <person name="Pang H."/>
        </authorList>
    </citation>
    <scope>NUCLEOTIDE SEQUENCE [LARGE SCALE GENOMIC DNA]</scope>
    <source>
        <strain evidence="8">SYSU2018</strain>
    </source>
</reference>
<sequence length="360" mass="40483">MSIDSEDNKKVNDNENAGEAETNSETAECQDENAENEWVDLLGSGVIKKKILEEGEPDSRPQRQQVCTINYELFVEDEIIEKQENFEIDLGDCDVIQGLDVSIGLMNVGEECLLEIEPRLAFGSKGLPPKISGVTTVTYKLKLVSTREEDLETLSISERKKKGNKKRERGNWWYCRGENTIAVQCYRKALDYLDEVEGGIKLPKSEAEDITDSALQDLLEDRISVYNNLAAAQIKLESYDAALTSLKTVLQCQPNNIKALYRQAKVYKAKTDIAAAMKSLQKAKEIAPNDPDIQNELTKLKQIVEKQKKTERELAKRMFGSTLKQEKKPPLSKKVYVWATVAASLAVGLAGLATYRFKFF</sequence>
<keyword evidence="3" id="KW-0697">Rotamase</keyword>
<keyword evidence="6" id="KW-0472">Membrane</keyword>
<feature type="region of interest" description="Disordered" evidence="5">
    <location>
        <begin position="1"/>
        <end position="35"/>
    </location>
</feature>
<dbReference type="PROSITE" id="PS50059">
    <property type="entry name" value="FKBP_PPIASE"/>
    <property type="match status" value="1"/>
</dbReference>
<dbReference type="Gene3D" id="1.25.40.10">
    <property type="entry name" value="Tetratricopeptide repeat domain"/>
    <property type="match status" value="1"/>
</dbReference>
<proteinExistence type="predicted"/>
<dbReference type="AlphaFoldDB" id="A0ABD2P4R9"/>
<dbReference type="SUPFAM" id="SSF54534">
    <property type="entry name" value="FKBP-like"/>
    <property type="match status" value="1"/>
</dbReference>
<dbReference type="InterPro" id="IPR019734">
    <property type="entry name" value="TPR_rpt"/>
</dbReference>
<comment type="catalytic activity">
    <reaction evidence="3">
        <text>[protein]-peptidylproline (omega=180) = [protein]-peptidylproline (omega=0)</text>
        <dbReference type="Rhea" id="RHEA:16237"/>
        <dbReference type="Rhea" id="RHEA-COMP:10747"/>
        <dbReference type="Rhea" id="RHEA-COMP:10748"/>
        <dbReference type="ChEBI" id="CHEBI:83833"/>
        <dbReference type="ChEBI" id="CHEBI:83834"/>
        <dbReference type="EC" id="5.2.1.8"/>
    </reaction>
</comment>
<keyword evidence="6" id="KW-0812">Transmembrane</keyword>
<dbReference type="Proteomes" id="UP001516400">
    <property type="component" value="Unassembled WGS sequence"/>
</dbReference>
<organism evidence="8 9">
    <name type="scientific">Cryptolaemus montrouzieri</name>
    <dbReference type="NCBI Taxonomy" id="559131"/>
    <lineage>
        <taxon>Eukaryota</taxon>
        <taxon>Metazoa</taxon>
        <taxon>Ecdysozoa</taxon>
        <taxon>Arthropoda</taxon>
        <taxon>Hexapoda</taxon>
        <taxon>Insecta</taxon>
        <taxon>Pterygota</taxon>
        <taxon>Neoptera</taxon>
        <taxon>Endopterygota</taxon>
        <taxon>Coleoptera</taxon>
        <taxon>Polyphaga</taxon>
        <taxon>Cucujiformia</taxon>
        <taxon>Coccinelloidea</taxon>
        <taxon>Coccinellidae</taxon>
        <taxon>Scymninae</taxon>
        <taxon>Scymnini</taxon>
        <taxon>Cryptolaemus</taxon>
    </lineage>
</organism>
<evidence type="ECO:0000256" key="4">
    <source>
        <dbReference type="PROSITE-ProRule" id="PRU00339"/>
    </source>
</evidence>
<feature type="repeat" description="TPR" evidence="4">
    <location>
        <begin position="223"/>
        <end position="256"/>
    </location>
</feature>
<dbReference type="PANTHER" id="PTHR46512:SF1">
    <property type="entry name" value="PEPTIDYLPROLYL ISOMERASE"/>
    <property type="match status" value="1"/>
</dbReference>
<dbReference type="GO" id="GO:0003755">
    <property type="term" value="F:peptidyl-prolyl cis-trans isomerase activity"/>
    <property type="evidence" value="ECO:0007669"/>
    <property type="project" value="UniProtKB-KW"/>
</dbReference>
<dbReference type="EMBL" id="JABFTP020000185">
    <property type="protein sequence ID" value="KAL3285717.1"/>
    <property type="molecule type" value="Genomic_DNA"/>
</dbReference>
<dbReference type="PANTHER" id="PTHR46512">
    <property type="entry name" value="PEPTIDYLPROLYL ISOMERASE"/>
    <property type="match status" value="1"/>
</dbReference>
<evidence type="ECO:0000256" key="1">
    <source>
        <dbReference type="ARBA" id="ARBA00022737"/>
    </source>
</evidence>
<protein>
    <recommendedName>
        <fullName evidence="3">peptidylprolyl isomerase</fullName>
        <ecNumber evidence="3">5.2.1.8</ecNumber>
    </recommendedName>
</protein>
<dbReference type="SMART" id="SM00028">
    <property type="entry name" value="TPR"/>
    <property type="match status" value="3"/>
</dbReference>
<evidence type="ECO:0000259" key="7">
    <source>
        <dbReference type="PROSITE" id="PS50059"/>
    </source>
</evidence>
<keyword evidence="3" id="KW-0413">Isomerase</keyword>
<dbReference type="Gene3D" id="3.10.50.40">
    <property type="match status" value="1"/>
</dbReference>
<comment type="caution">
    <text evidence="8">The sequence shown here is derived from an EMBL/GenBank/DDBJ whole genome shotgun (WGS) entry which is preliminary data.</text>
</comment>
<keyword evidence="9" id="KW-1185">Reference proteome</keyword>
<feature type="domain" description="PPIase FKBP-type" evidence="7">
    <location>
        <begin position="64"/>
        <end position="147"/>
    </location>
</feature>
<keyword evidence="2 4" id="KW-0802">TPR repeat</keyword>